<feature type="domain" description="Death" evidence="1">
    <location>
        <begin position="73"/>
        <end position="142"/>
    </location>
</feature>
<dbReference type="PROSITE" id="PS50017">
    <property type="entry name" value="DEATH_DOMAIN"/>
    <property type="match status" value="1"/>
</dbReference>
<dbReference type="InterPro" id="IPR000488">
    <property type="entry name" value="Death_dom"/>
</dbReference>
<accession>A0A401P5Y5</accession>
<dbReference type="Proteomes" id="UP000288216">
    <property type="component" value="Unassembled WGS sequence"/>
</dbReference>
<evidence type="ECO:0000313" key="2">
    <source>
        <dbReference type="EMBL" id="GCB68516.1"/>
    </source>
</evidence>
<dbReference type="OMA" id="WKLLANH"/>
<dbReference type="Pfam" id="PF00531">
    <property type="entry name" value="Death"/>
    <property type="match status" value="1"/>
</dbReference>
<name>A0A401P5Y5_SCYTO</name>
<comment type="caution">
    <text evidence="2">The sequence shown here is derived from an EMBL/GenBank/DDBJ whole genome shotgun (WGS) entry which is preliminary data.</text>
</comment>
<sequence length="143" mass="15985">YIDEDQFVTWIWKLPQDAVKSILDFPIIPQDVIAASKDQPSSSVKVAAPQETSAVTGAQLFRIASEMSAQKRDWKLLANHLGFLEKDSHAFEGRHSEVNQQILEMLQVWQRKEGPLTEASALQSALQASGNTDISNEVFQLSF</sequence>
<gene>
    <name evidence="2" type="ORF">scyTo_0013837</name>
</gene>
<dbReference type="OrthoDB" id="20872at2759"/>
<dbReference type="Gene3D" id="1.10.533.10">
    <property type="entry name" value="Death Domain, Fas"/>
    <property type="match status" value="1"/>
</dbReference>
<keyword evidence="3" id="KW-1185">Reference proteome</keyword>
<evidence type="ECO:0000259" key="1">
    <source>
        <dbReference type="PROSITE" id="PS50017"/>
    </source>
</evidence>
<dbReference type="EMBL" id="BFAA01007228">
    <property type="protein sequence ID" value="GCB68516.1"/>
    <property type="molecule type" value="Genomic_DNA"/>
</dbReference>
<evidence type="ECO:0000313" key="3">
    <source>
        <dbReference type="Proteomes" id="UP000288216"/>
    </source>
</evidence>
<organism evidence="2 3">
    <name type="scientific">Scyliorhinus torazame</name>
    <name type="common">Cloudy catshark</name>
    <name type="synonym">Catulus torazame</name>
    <dbReference type="NCBI Taxonomy" id="75743"/>
    <lineage>
        <taxon>Eukaryota</taxon>
        <taxon>Metazoa</taxon>
        <taxon>Chordata</taxon>
        <taxon>Craniata</taxon>
        <taxon>Vertebrata</taxon>
        <taxon>Chondrichthyes</taxon>
        <taxon>Elasmobranchii</taxon>
        <taxon>Galeomorphii</taxon>
        <taxon>Galeoidea</taxon>
        <taxon>Carcharhiniformes</taxon>
        <taxon>Scyliorhinidae</taxon>
        <taxon>Scyliorhinus</taxon>
    </lineage>
</organism>
<dbReference type="AlphaFoldDB" id="A0A401P5Y5"/>
<reference evidence="2 3" key="1">
    <citation type="journal article" date="2018" name="Nat. Ecol. Evol.">
        <title>Shark genomes provide insights into elasmobranch evolution and the origin of vertebrates.</title>
        <authorList>
            <person name="Hara Y"/>
            <person name="Yamaguchi K"/>
            <person name="Onimaru K"/>
            <person name="Kadota M"/>
            <person name="Koyanagi M"/>
            <person name="Keeley SD"/>
            <person name="Tatsumi K"/>
            <person name="Tanaka K"/>
            <person name="Motone F"/>
            <person name="Kageyama Y"/>
            <person name="Nozu R"/>
            <person name="Adachi N"/>
            <person name="Nishimura O"/>
            <person name="Nakagawa R"/>
            <person name="Tanegashima C"/>
            <person name="Kiyatake I"/>
            <person name="Matsumoto R"/>
            <person name="Murakumo K"/>
            <person name="Nishida K"/>
            <person name="Terakita A"/>
            <person name="Kuratani S"/>
            <person name="Sato K"/>
            <person name="Hyodo S Kuraku.S."/>
        </authorList>
    </citation>
    <scope>NUCLEOTIDE SEQUENCE [LARGE SCALE GENOMIC DNA]</scope>
</reference>
<dbReference type="InterPro" id="IPR011029">
    <property type="entry name" value="DEATH-like_dom_sf"/>
</dbReference>
<protein>
    <recommendedName>
        <fullName evidence="1">Death domain-containing protein</fullName>
    </recommendedName>
</protein>
<dbReference type="GO" id="GO:0007165">
    <property type="term" value="P:signal transduction"/>
    <property type="evidence" value="ECO:0007669"/>
    <property type="project" value="InterPro"/>
</dbReference>
<feature type="non-terminal residue" evidence="2">
    <location>
        <position position="1"/>
    </location>
</feature>
<dbReference type="SUPFAM" id="SSF47986">
    <property type="entry name" value="DEATH domain"/>
    <property type="match status" value="1"/>
</dbReference>
<proteinExistence type="predicted"/>